<name>D5MGU9_METO1</name>
<dbReference type="HOGENOM" id="CLU_1851478_0_0_0"/>
<reference evidence="2 3" key="1">
    <citation type="journal article" date="2010" name="Nature">
        <title>Nitrite-driven anaerobic methane oxidation by oxygenic bacteria.</title>
        <authorList>
            <person name="Ettwig K.F."/>
            <person name="Butler M.K."/>
            <person name="Le Paslier D."/>
            <person name="Pelletier E."/>
            <person name="Mangenot S."/>
            <person name="Kuypers M.M.M."/>
            <person name="Schreiber F."/>
            <person name="Dutilh B.E."/>
            <person name="Zedelius J."/>
            <person name="de Beer D."/>
            <person name="Gloerich J."/>
            <person name="Wessels H.J.C.T."/>
            <person name="van Allen T."/>
            <person name="Luesken F."/>
            <person name="Wu M."/>
            <person name="van de Pas-Schoonen K.T."/>
            <person name="Op den Camp H.J.M."/>
            <person name="Janssen-Megens E.M."/>
            <person name="Francoijs K-J."/>
            <person name="Stunnenberg H."/>
            <person name="Weissenbach J."/>
            <person name="Jetten M.S.M."/>
            <person name="Strous M."/>
        </authorList>
    </citation>
    <scope>NUCLEOTIDE SEQUENCE [LARGE SCALE GENOMIC DNA]</scope>
</reference>
<dbReference type="Proteomes" id="UP000006898">
    <property type="component" value="Chromosome"/>
</dbReference>
<gene>
    <name evidence="2" type="ORF">DAMO_1930</name>
</gene>
<dbReference type="AlphaFoldDB" id="D5MGU9"/>
<evidence type="ECO:0000256" key="1">
    <source>
        <dbReference type="SAM" id="MobiDB-lite"/>
    </source>
</evidence>
<dbReference type="KEGG" id="mox:DAMO_1930"/>
<feature type="region of interest" description="Disordered" evidence="1">
    <location>
        <begin position="68"/>
        <end position="121"/>
    </location>
</feature>
<accession>D5MGU9</accession>
<sequence length="138" mass="15576">MRVSRCSRLFSWSSFHYLSTTLKFSQPWITSYDMSCLPTIQGVTYLHHAIPPLGARVMDQFYVSTHSRRRYNGNPSATGNRGPRRSGFSFRSTGSRFSYTGTSRSAESRRTEPPTTRASARFVTSPAVNRRYGYGGEG</sequence>
<organism evidence="2 3">
    <name type="scientific">Methylomirabilis oxygeniifera</name>
    <dbReference type="NCBI Taxonomy" id="671143"/>
    <lineage>
        <taxon>Bacteria</taxon>
        <taxon>Candidatus Methylomirabilota</taxon>
        <taxon>Candidatus Methylomirabilia</taxon>
        <taxon>Candidatus Methylomirabilales</taxon>
        <taxon>Candidatus Methylomirabilaceae</taxon>
        <taxon>Candidatus Methylomirabilis</taxon>
    </lineage>
</organism>
<evidence type="ECO:0000313" key="3">
    <source>
        <dbReference type="Proteomes" id="UP000006898"/>
    </source>
</evidence>
<dbReference type="STRING" id="671143.DAMO_1930"/>
<evidence type="ECO:0000313" key="2">
    <source>
        <dbReference type="EMBL" id="CBE68980.1"/>
    </source>
</evidence>
<proteinExistence type="predicted"/>
<protein>
    <submittedName>
        <fullName evidence="2">Uncharacterized protein</fullName>
    </submittedName>
</protein>
<feature type="compositionally biased region" description="Low complexity" evidence="1">
    <location>
        <begin position="85"/>
        <end position="98"/>
    </location>
</feature>
<dbReference type="EMBL" id="FP565575">
    <property type="protein sequence ID" value="CBE68980.1"/>
    <property type="molecule type" value="Genomic_DNA"/>
</dbReference>